<dbReference type="Gene3D" id="3.40.50.2000">
    <property type="entry name" value="Glycogen Phosphorylase B"/>
    <property type="match status" value="1"/>
</dbReference>
<feature type="region of interest" description="Disordered" evidence="5">
    <location>
        <begin position="376"/>
        <end position="398"/>
    </location>
</feature>
<evidence type="ECO:0000256" key="2">
    <source>
        <dbReference type="ARBA" id="ARBA00006962"/>
    </source>
</evidence>
<feature type="domain" description="Glycosyl transferase family 28 C-terminal" evidence="6">
    <location>
        <begin position="225"/>
        <end position="328"/>
    </location>
</feature>
<sequence>MRKKRVLLFSEGFGTGHTGAAYALAEGIRLLSPDVQCRVIELGKFLNPTVAPWILSAYRKTVSSQPKLVGMMYKTQYHKSLNRLTKLALHRIFYTHASQVIEQLKPDLIICTHPIPAAVISRLKQQGLDVPLYTLITDYDAHGSWVNAEANRYLVSTSRVKSILTGRGVSPELVTVTGIPVHPKFWERLSKTQLRKELGLADIPTVLIMGGGWGLMFGKDIMNSLTARMDEIQLIFCMGSNDKLVAKMKANPLLDHPNVKILGYSSEINKLMDASDLLITKPGGMTCTEGQAKGIPMLFYSAIPGQEEKNSQYFVELGLAEVLDPEVVNKWFSMLLHEYAGLELQRKRRTAPERQQPQHCAATVLQLLGKPASEAVAGSEPWSAPSQVRNEEAVYVTP</sequence>
<accession>A0A089LBI1</accession>
<evidence type="ECO:0000313" key="9">
    <source>
        <dbReference type="Proteomes" id="UP000029518"/>
    </source>
</evidence>
<dbReference type="HOGENOM" id="CLU_028367_0_1_9"/>
<evidence type="ECO:0000256" key="5">
    <source>
        <dbReference type="SAM" id="MobiDB-lite"/>
    </source>
</evidence>
<proteinExistence type="inferred from homology"/>
<feature type="domain" description="Diacylglycerol glucosyltransferase N-terminal" evidence="7">
    <location>
        <begin position="17"/>
        <end position="181"/>
    </location>
</feature>
<dbReference type="AlphaFoldDB" id="A0A089LBI1"/>
<dbReference type="InterPro" id="IPR009695">
    <property type="entry name" value="Diacylglyc_glucosyltr_N"/>
</dbReference>
<organism evidence="8 9">
    <name type="scientific">Paenibacillus borealis</name>
    <dbReference type="NCBI Taxonomy" id="160799"/>
    <lineage>
        <taxon>Bacteria</taxon>
        <taxon>Bacillati</taxon>
        <taxon>Bacillota</taxon>
        <taxon>Bacilli</taxon>
        <taxon>Bacillales</taxon>
        <taxon>Paenibacillaceae</taxon>
        <taxon>Paenibacillus</taxon>
    </lineage>
</organism>
<evidence type="ECO:0000256" key="1">
    <source>
        <dbReference type="ARBA" id="ARBA00004370"/>
    </source>
</evidence>
<protein>
    <submittedName>
        <fullName evidence="8">UDP-N-acetylglucosamine:LPS N-acetylglucosamine transferase</fullName>
    </submittedName>
</protein>
<dbReference type="GO" id="GO:0016758">
    <property type="term" value="F:hexosyltransferase activity"/>
    <property type="evidence" value="ECO:0007669"/>
    <property type="project" value="InterPro"/>
</dbReference>
<gene>
    <name evidence="8" type="ORF">PBOR_05740</name>
</gene>
<comment type="similarity">
    <text evidence="2">Belongs to the glycosyltransferase 28 family.</text>
</comment>
<dbReference type="Pfam" id="PF06925">
    <property type="entry name" value="MGDG_synth"/>
    <property type="match status" value="1"/>
</dbReference>
<dbReference type="PANTHER" id="PTHR43025">
    <property type="entry name" value="MONOGALACTOSYLDIACYLGLYCEROL SYNTHASE"/>
    <property type="match status" value="1"/>
</dbReference>
<dbReference type="InterPro" id="IPR050519">
    <property type="entry name" value="Glycosyltransf_28_UgtP"/>
</dbReference>
<keyword evidence="3" id="KW-0328">Glycosyltransferase</keyword>
<evidence type="ECO:0000259" key="7">
    <source>
        <dbReference type="Pfam" id="PF06925"/>
    </source>
</evidence>
<dbReference type="InterPro" id="IPR007235">
    <property type="entry name" value="Glyco_trans_28_C"/>
</dbReference>
<name>A0A089LBI1_PAEBO</name>
<evidence type="ECO:0000256" key="3">
    <source>
        <dbReference type="ARBA" id="ARBA00022676"/>
    </source>
</evidence>
<comment type="subcellular location">
    <subcellularLocation>
        <location evidence="1">Membrane</location>
    </subcellularLocation>
</comment>
<dbReference type="Pfam" id="PF04101">
    <property type="entry name" value="Glyco_tran_28_C"/>
    <property type="match status" value="1"/>
</dbReference>
<dbReference type="OrthoDB" id="9815663at2"/>
<dbReference type="EMBL" id="CP009285">
    <property type="protein sequence ID" value="AIQ56493.1"/>
    <property type="molecule type" value="Genomic_DNA"/>
</dbReference>
<keyword evidence="9" id="KW-1185">Reference proteome</keyword>
<dbReference type="RefSeq" id="WP_042210823.1">
    <property type="nucleotide sequence ID" value="NZ_CP009285.1"/>
</dbReference>
<dbReference type="KEGG" id="pbd:PBOR_05740"/>
<dbReference type="SUPFAM" id="SSF53756">
    <property type="entry name" value="UDP-Glycosyltransferase/glycogen phosphorylase"/>
    <property type="match status" value="1"/>
</dbReference>
<reference evidence="8" key="1">
    <citation type="submission" date="2014-08" db="EMBL/GenBank/DDBJ databases">
        <title>Comparative genomics of the Paenibacillus odorifer group.</title>
        <authorList>
            <person name="den Bakker H.C."/>
            <person name="Tsai Y.-C.Y.-C."/>
            <person name="Martin N."/>
            <person name="Korlach J."/>
            <person name="Wiedmann M."/>
        </authorList>
    </citation>
    <scope>NUCLEOTIDE SEQUENCE [LARGE SCALE GENOMIC DNA]</scope>
    <source>
        <strain evidence="8">DSM 13188</strain>
    </source>
</reference>
<dbReference type="GO" id="GO:0016020">
    <property type="term" value="C:membrane"/>
    <property type="evidence" value="ECO:0007669"/>
    <property type="project" value="UniProtKB-SubCell"/>
</dbReference>
<dbReference type="PANTHER" id="PTHR43025:SF3">
    <property type="entry name" value="MONOGALACTOSYLDIACYLGLYCEROL SYNTHASE 1, CHLOROPLASTIC"/>
    <property type="match status" value="1"/>
</dbReference>
<evidence type="ECO:0000259" key="6">
    <source>
        <dbReference type="Pfam" id="PF04101"/>
    </source>
</evidence>
<dbReference type="GO" id="GO:0009247">
    <property type="term" value="P:glycolipid biosynthetic process"/>
    <property type="evidence" value="ECO:0007669"/>
    <property type="project" value="InterPro"/>
</dbReference>
<keyword evidence="4 8" id="KW-0808">Transferase</keyword>
<evidence type="ECO:0000256" key="4">
    <source>
        <dbReference type="ARBA" id="ARBA00022679"/>
    </source>
</evidence>
<dbReference type="Proteomes" id="UP000029518">
    <property type="component" value="Chromosome"/>
</dbReference>
<evidence type="ECO:0000313" key="8">
    <source>
        <dbReference type="EMBL" id="AIQ56493.1"/>
    </source>
</evidence>